<evidence type="ECO:0000313" key="11">
    <source>
        <dbReference type="Proteomes" id="UP000224567"/>
    </source>
</evidence>
<dbReference type="InterPro" id="IPR017441">
    <property type="entry name" value="Protein_kinase_ATP_BS"/>
</dbReference>
<evidence type="ECO:0000259" key="9">
    <source>
        <dbReference type="PROSITE" id="PS50011"/>
    </source>
</evidence>
<proteinExistence type="predicted"/>
<keyword evidence="4 10" id="KW-0418">Kinase</keyword>
<dbReference type="SMART" id="SM00220">
    <property type="entry name" value="S_TKc"/>
    <property type="match status" value="1"/>
</dbReference>
<dbReference type="EMBL" id="MLFT02000005">
    <property type="protein sequence ID" value="PHT48235.1"/>
    <property type="molecule type" value="Genomic_DNA"/>
</dbReference>
<feature type="binding site" evidence="6">
    <location>
        <position position="329"/>
    </location>
    <ligand>
        <name>ATP</name>
        <dbReference type="ChEBI" id="CHEBI:30616"/>
    </ligand>
</feature>
<dbReference type="InterPro" id="IPR011009">
    <property type="entry name" value="Kinase-like_dom_sf"/>
</dbReference>
<evidence type="ECO:0000256" key="3">
    <source>
        <dbReference type="ARBA" id="ARBA00022741"/>
    </source>
</evidence>
<evidence type="ECO:0000256" key="1">
    <source>
        <dbReference type="ARBA" id="ARBA00022527"/>
    </source>
</evidence>
<dbReference type="PROSITE" id="PS00107">
    <property type="entry name" value="PROTEIN_KINASE_ATP"/>
    <property type="match status" value="1"/>
</dbReference>
<dbReference type="AlphaFoldDB" id="A0A2G2WSL6"/>
<evidence type="ECO:0000313" key="10">
    <source>
        <dbReference type="EMBL" id="PHT48235.1"/>
    </source>
</evidence>
<dbReference type="PANTHER" id="PTHR46008">
    <property type="entry name" value="LEAF RUST 10 DISEASE-RESISTANCE LOCUS RECEPTOR-LIKE PROTEIN KINASE-LIKE 1.4"/>
    <property type="match status" value="1"/>
</dbReference>
<organism evidence="10 11">
    <name type="scientific">Capsicum baccatum</name>
    <name type="common">Peruvian pepper</name>
    <dbReference type="NCBI Taxonomy" id="33114"/>
    <lineage>
        <taxon>Eukaryota</taxon>
        <taxon>Viridiplantae</taxon>
        <taxon>Streptophyta</taxon>
        <taxon>Embryophyta</taxon>
        <taxon>Tracheophyta</taxon>
        <taxon>Spermatophyta</taxon>
        <taxon>Magnoliopsida</taxon>
        <taxon>eudicotyledons</taxon>
        <taxon>Gunneridae</taxon>
        <taxon>Pentapetalae</taxon>
        <taxon>asterids</taxon>
        <taxon>lamiids</taxon>
        <taxon>Solanales</taxon>
        <taxon>Solanaceae</taxon>
        <taxon>Solanoideae</taxon>
        <taxon>Capsiceae</taxon>
        <taxon>Capsicum</taxon>
    </lineage>
</organism>
<dbReference type="Proteomes" id="UP000224567">
    <property type="component" value="Unassembled WGS sequence"/>
</dbReference>
<keyword evidence="1" id="KW-0723">Serine/threonine-protein kinase</keyword>
<dbReference type="PROSITE" id="PS50011">
    <property type="entry name" value="PROTEIN_KINASE_DOM"/>
    <property type="match status" value="1"/>
</dbReference>
<gene>
    <name evidence="10" type="ORF">CQW23_12443</name>
</gene>
<comment type="caution">
    <text evidence="10">The sequence shown here is derived from an EMBL/GenBank/DDBJ whole genome shotgun (WGS) entry which is preliminary data.</text>
</comment>
<feature type="compositionally biased region" description="Basic residues" evidence="7">
    <location>
        <begin position="252"/>
        <end position="265"/>
    </location>
</feature>
<dbReference type="Gene3D" id="3.30.200.20">
    <property type="entry name" value="Phosphorylase Kinase, domain 1"/>
    <property type="match status" value="1"/>
</dbReference>
<name>A0A2G2WSL6_CAPBA</name>
<keyword evidence="3 6" id="KW-0547">Nucleotide-binding</keyword>
<feature type="region of interest" description="Disordered" evidence="7">
    <location>
        <begin position="252"/>
        <end position="277"/>
    </location>
</feature>
<dbReference type="PANTHER" id="PTHR46008:SF61">
    <property type="entry name" value="LEAF RUST 10 DISEASE-RESISTANCE LOCUS RECEPTOR-LIKE PROTEIN KINASE-LIKE 1.1"/>
    <property type="match status" value="1"/>
</dbReference>
<evidence type="ECO:0000256" key="6">
    <source>
        <dbReference type="PROSITE-ProRule" id="PRU10141"/>
    </source>
</evidence>
<dbReference type="Gene3D" id="1.10.510.10">
    <property type="entry name" value="Transferase(Phosphotransferase) domain 1"/>
    <property type="match status" value="1"/>
</dbReference>
<feature type="signal peptide" evidence="8">
    <location>
        <begin position="1"/>
        <end position="25"/>
    </location>
</feature>
<evidence type="ECO:0000256" key="4">
    <source>
        <dbReference type="ARBA" id="ARBA00022777"/>
    </source>
</evidence>
<keyword evidence="2" id="KW-0808">Transferase</keyword>
<sequence length="591" mass="66596">MIALNSLSVFLIFCQFLMNFYSTQAQNQSQNSSCLNKFKCGSLGDVSFPFSVSPQPACGLYTIDCDVTPNPIIRLDGNVYSVMEKLPYDRFQVIDRRLQGLLAENSCQSFDRGISFPSSPSTALRIIEPNVTLFKCNNSLDTDRRMNNDYFHDYLNCTRSSSFSIYYKIPSREQEGYLDVPEGDLPGNCSPIRLPIPWRSRRLNTQNGSLFDLLTANFTIQWSLSEDCTLPAVIGLSTFSICLGVVKWRFKKGKGGKGGRSHSFTRNKYSDRSRKDHEGDSKYFGVPVFSYSTLEEATNNFDSSQELGDGGFGTVYYGKLRDGREVAVKRLYEQSSKRMVQFKNEIEILTHLRHQNLVMLYGCTSRHSRELLLVYEYIPNGTVADHLHGEKAKNGTLIWTIRMKIAIETASALAYRHASDIIHRDVKTCNILLDNNFCVKVADFGLSRLFPNDVTHISTAPPGMPGYVDPDYHSCYQLTSKSDLIDPSLGYESNAEVRKMTISVAELAFQCLQLEKEMRPTIDEVLEVLKAIQKGEFENQKDEEIDIIVEVPPAPESENDDAQLLKTKLPVSPNSVNDKWFSCSITASISG</sequence>
<keyword evidence="5 6" id="KW-0067">ATP-binding</keyword>
<evidence type="ECO:0000256" key="5">
    <source>
        <dbReference type="ARBA" id="ARBA00022840"/>
    </source>
</evidence>
<protein>
    <submittedName>
        <fullName evidence="10">Serine/threonine-protein kinase</fullName>
    </submittedName>
</protein>
<dbReference type="InterPro" id="IPR000719">
    <property type="entry name" value="Prot_kinase_dom"/>
</dbReference>
<reference evidence="10 11" key="1">
    <citation type="journal article" date="2017" name="Genome Biol.">
        <title>New reference genome sequences of hot pepper reveal the massive evolution of plant disease-resistance genes by retroduplication.</title>
        <authorList>
            <person name="Kim S."/>
            <person name="Park J."/>
            <person name="Yeom S.I."/>
            <person name="Kim Y.M."/>
            <person name="Seo E."/>
            <person name="Kim K.T."/>
            <person name="Kim M.S."/>
            <person name="Lee J.M."/>
            <person name="Cheong K."/>
            <person name="Shin H.S."/>
            <person name="Kim S.B."/>
            <person name="Han K."/>
            <person name="Lee J."/>
            <person name="Park M."/>
            <person name="Lee H.A."/>
            <person name="Lee H.Y."/>
            <person name="Lee Y."/>
            <person name="Oh S."/>
            <person name="Lee J.H."/>
            <person name="Choi E."/>
            <person name="Choi E."/>
            <person name="Lee S.E."/>
            <person name="Jeon J."/>
            <person name="Kim H."/>
            <person name="Choi G."/>
            <person name="Song H."/>
            <person name="Lee J."/>
            <person name="Lee S.C."/>
            <person name="Kwon J.K."/>
            <person name="Lee H.Y."/>
            <person name="Koo N."/>
            <person name="Hong Y."/>
            <person name="Kim R.W."/>
            <person name="Kang W.H."/>
            <person name="Huh J.H."/>
            <person name="Kang B.C."/>
            <person name="Yang T.J."/>
            <person name="Lee Y.H."/>
            <person name="Bennetzen J.L."/>
            <person name="Choi D."/>
        </authorList>
    </citation>
    <scope>NUCLEOTIDE SEQUENCE [LARGE SCALE GENOMIC DNA]</scope>
    <source>
        <strain evidence="11">cv. PBC81</strain>
    </source>
</reference>
<dbReference type="InterPro" id="IPR008271">
    <property type="entry name" value="Ser/Thr_kinase_AS"/>
</dbReference>
<dbReference type="SUPFAM" id="SSF56112">
    <property type="entry name" value="Protein kinase-like (PK-like)"/>
    <property type="match status" value="1"/>
</dbReference>
<dbReference type="GO" id="GO:0004674">
    <property type="term" value="F:protein serine/threonine kinase activity"/>
    <property type="evidence" value="ECO:0007669"/>
    <property type="project" value="UniProtKB-KW"/>
</dbReference>
<dbReference type="OrthoDB" id="4062651at2759"/>
<evidence type="ECO:0000256" key="2">
    <source>
        <dbReference type="ARBA" id="ARBA00022679"/>
    </source>
</evidence>
<dbReference type="PROSITE" id="PS00108">
    <property type="entry name" value="PROTEIN_KINASE_ST"/>
    <property type="match status" value="1"/>
</dbReference>
<feature type="chain" id="PRO_5013861589" evidence="8">
    <location>
        <begin position="26"/>
        <end position="591"/>
    </location>
</feature>
<evidence type="ECO:0000256" key="8">
    <source>
        <dbReference type="SAM" id="SignalP"/>
    </source>
</evidence>
<dbReference type="FunFam" id="3.30.200.20:FF:000162">
    <property type="entry name" value="Adenine nucleotide alpha hydrolase-like domain kinase"/>
    <property type="match status" value="1"/>
</dbReference>
<feature type="domain" description="Protein kinase" evidence="9">
    <location>
        <begin position="301"/>
        <end position="581"/>
    </location>
</feature>
<reference evidence="11" key="2">
    <citation type="journal article" date="2017" name="J. Anim. Genet.">
        <title>Multiple reference genome sequences of hot pepper reveal the massive evolution of plant disease resistance genes by retroduplication.</title>
        <authorList>
            <person name="Kim S."/>
            <person name="Park J."/>
            <person name="Yeom S.-I."/>
            <person name="Kim Y.-M."/>
            <person name="Seo E."/>
            <person name="Kim K.-T."/>
            <person name="Kim M.-S."/>
            <person name="Lee J.M."/>
            <person name="Cheong K."/>
            <person name="Shin H.-S."/>
            <person name="Kim S.-B."/>
            <person name="Han K."/>
            <person name="Lee J."/>
            <person name="Park M."/>
            <person name="Lee H.-A."/>
            <person name="Lee H.-Y."/>
            <person name="Lee Y."/>
            <person name="Oh S."/>
            <person name="Lee J.H."/>
            <person name="Choi E."/>
            <person name="Choi E."/>
            <person name="Lee S.E."/>
            <person name="Jeon J."/>
            <person name="Kim H."/>
            <person name="Choi G."/>
            <person name="Song H."/>
            <person name="Lee J."/>
            <person name="Lee S.-C."/>
            <person name="Kwon J.-K."/>
            <person name="Lee H.-Y."/>
            <person name="Koo N."/>
            <person name="Hong Y."/>
            <person name="Kim R.W."/>
            <person name="Kang W.-H."/>
            <person name="Huh J.H."/>
            <person name="Kang B.-C."/>
            <person name="Yang T.-J."/>
            <person name="Lee Y.-H."/>
            <person name="Bennetzen J.L."/>
            <person name="Choi D."/>
        </authorList>
    </citation>
    <scope>NUCLEOTIDE SEQUENCE [LARGE SCALE GENOMIC DNA]</scope>
    <source>
        <strain evidence="11">cv. PBC81</strain>
    </source>
</reference>
<dbReference type="Pfam" id="PF07714">
    <property type="entry name" value="PK_Tyr_Ser-Thr"/>
    <property type="match status" value="1"/>
</dbReference>
<accession>A0A2G2WSL6</accession>
<feature type="compositionally biased region" description="Basic and acidic residues" evidence="7">
    <location>
        <begin position="268"/>
        <end position="277"/>
    </location>
</feature>
<evidence type="ECO:0000256" key="7">
    <source>
        <dbReference type="SAM" id="MobiDB-lite"/>
    </source>
</evidence>
<keyword evidence="11" id="KW-1185">Reference proteome</keyword>
<keyword evidence="8" id="KW-0732">Signal</keyword>
<dbReference type="STRING" id="33114.A0A2G2WSL6"/>
<dbReference type="GO" id="GO:0005524">
    <property type="term" value="F:ATP binding"/>
    <property type="evidence" value="ECO:0007669"/>
    <property type="project" value="UniProtKB-UniRule"/>
</dbReference>
<dbReference type="InterPro" id="IPR001245">
    <property type="entry name" value="Ser-Thr/Tyr_kinase_cat_dom"/>
</dbReference>